<feature type="compositionally biased region" description="Basic and acidic residues" evidence="1">
    <location>
        <begin position="269"/>
        <end position="286"/>
    </location>
</feature>
<dbReference type="AlphaFoldDB" id="A0A422PRT6"/>
<sequence length="569" mass="61504">MVTTEARRQAEKGTAEERLHSTQGGEAAQSSLTRARTTNPRPSGDNLADAAFESRRASKRASDFTSSAGEPRGDAGSPAELWYDDVVTQATTRDACERVNLRFPARRLTEANMPHSKTNDEAQALEQESKMRYQPVETDELEIVRFPRVMRSSLHGSLASHSNSASNRNGDNHGNSSSSQSSGSRGYEAGYAVENPASPTLTKKGRALLGILGDTVLQDDAVLQEHVRVASAGPIRRSLRSAGSGVPAPPLGARKSKRGKKGIVGEEAAGEKVKGEEEKGEEKEAVEVEEEEEEEDDDEEETEDIVALLRWLADLREKRLLTQDRFRRAVECIRVNTKVPFFLCEGSRAGEAPTLMVRLPQTADEAVTVPLLGAPLNMGEVRQRGEEEGGCGLHPQREGLNVVRGVAKTGAESSRQKLPWVQKTSSGEAGEADAMRRYAGPVRTLHNGVPLLPVIQDKLQRGHFQENIEASLSVGTANKYMSCPQSPLEGRGVLRVSSGQPLAGVSDSITGPLPGSNAQQASSLHESVRRARQSLLTAFDPAMPKETSPYNKTPRTAAFIAVGTKNFMA</sequence>
<feature type="compositionally biased region" description="Polar residues" evidence="1">
    <location>
        <begin position="21"/>
        <end position="41"/>
    </location>
</feature>
<dbReference type="RefSeq" id="XP_029229188.1">
    <property type="nucleotide sequence ID" value="XM_029370689.1"/>
</dbReference>
<feature type="compositionally biased region" description="Basic and acidic residues" evidence="1">
    <location>
        <begin position="1"/>
        <end position="20"/>
    </location>
</feature>
<dbReference type="GeneID" id="40317382"/>
<feature type="region of interest" description="Disordered" evidence="1">
    <location>
        <begin position="238"/>
        <end position="302"/>
    </location>
</feature>
<keyword evidence="3" id="KW-1185">Reference proteome</keyword>
<feature type="region of interest" description="Disordered" evidence="1">
    <location>
        <begin position="155"/>
        <end position="199"/>
    </location>
</feature>
<feature type="region of interest" description="Disordered" evidence="1">
    <location>
        <begin position="1"/>
        <end position="81"/>
    </location>
</feature>
<evidence type="ECO:0000313" key="3">
    <source>
        <dbReference type="Proteomes" id="UP000284403"/>
    </source>
</evidence>
<evidence type="ECO:0000256" key="1">
    <source>
        <dbReference type="SAM" id="MobiDB-lite"/>
    </source>
</evidence>
<feature type="region of interest" description="Disordered" evidence="1">
    <location>
        <begin position="413"/>
        <end position="432"/>
    </location>
</feature>
<feature type="compositionally biased region" description="Basic and acidic residues" evidence="1">
    <location>
        <begin position="52"/>
        <end position="62"/>
    </location>
</feature>
<reference evidence="2 3" key="1">
    <citation type="journal article" date="2018" name="BMC Genomics">
        <title>Genomic comparison of Trypanosoma conorhini and Trypanosoma rangeli to Trypanosoma cruzi strains of high and low virulence.</title>
        <authorList>
            <person name="Bradwell K.R."/>
            <person name="Koparde V.N."/>
            <person name="Matveyev A.V."/>
            <person name="Serrano M.G."/>
            <person name="Alves J.M."/>
            <person name="Parikh H."/>
            <person name="Huang B."/>
            <person name="Lee V."/>
            <person name="Espinosa-Alvarez O."/>
            <person name="Ortiz P.A."/>
            <person name="Costa-Martins A.G."/>
            <person name="Teixeira M.M."/>
            <person name="Buck G.A."/>
        </authorList>
    </citation>
    <scope>NUCLEOTIDE SEQUENCE [LARGE SCALE GENOMIC DNA]</scope>
    <source>
        <strain evidence="2 3">025E</strain>
    </source>
</reference>
<comment type="caution">
    <text evidence="2">The sequence shown here is derived from an EMBL/GenBank/DDBJ whole genome shotgun (WGS) entry which is preliminary data.</text>
</comment>
<protein>
    <submittedName>
        <fullName evidence="2">Uncharacterized protein</fullName>
    </submittedName>
</protein>
<dbReference type="Proteomes" id="UP000284403">
    <property type="component" value="Unassembled WGS sequence"/>
</dbReference>
<name>A0A422PRT6_9TRYP</name>
<dbReference type="EMBL" id="MKKU01000180">
    <property type="protein sequence ID" value="RNF20413.1"/>
    <property type="molecule type" value="Genomic_DNA"/>
</dbReference>
<dbReference type="OrthoDB" id="10586528at2759"/>
<accession>A0A422PRT6</accession>
<feature type="compositionally biased region" description="Acidic residues" evidence="1">
    <location>
        <begin position="287"/>
        <end position="302"/>
    </location>
</feature>
<gene>
    <name evidence="2" type="ORF">Tco025E_03771</name>
</gene>
<evidence type="ECO:0000313" key="2">
    <source>
        <dbReference type="EMBL" id="RNF20413.1"/>
    </source>
</evidence>
<organism evidence="2 3">
    <name type="scientific">Trypanosoma conorhini</name>
    <dbReference type="NCBI Taxonomy" id="83891"/>
    <lineage>
        <taxon>Eukaryota</taxon>
        <taxon>Discoba</taxon>
        <taxon>Euglenozoa</taxon>
        <taxon>Kinetoplastea</taxon>
        <taxon>Metakinetoplastina</taxon>
        <taxon>Trypanosomatida</taxon>
        <taxon>Trypanosomatidae</taxon>
        <taxon>Trypanosoma</taxon>
    </lineage>
</organism>
<feature type="compositionally biased region" description="Low complexity" evidence="1">
    <location>
        <begin position="166"/>
        <end position="186"/>
    </location>
</feature>
<proteinExistence type="predicted"/>